<keyword evidence="2" id="KW-1185">Reference proteome</keyword>
<dbReference type="Proteomes" id="UP001230649">
    <property type="component" value="Unassembled WGS sequence"/>
</dbReference>
<sequence length="259" mass="28578">MAEKKVQKALTIVGIILLVFIVIFASAVTALFLRARRRRANHRATVLHQLPLTSQTPRRSMITSSRGNQQAARKKSIRERERMNLAFGVVEDDVPNEPSMPYNSTLPMPATSSTMSNPYDAVMKGSRDPFQDPALLQMADRTRNKRAGKEVGGWTYRSEHRGRRKETLTTHSATPSPQRPSPAKASPSPVRTAKAKYQSTSSPIKPQRALPTSFKEPIGAIHPYRIPATSRAPAQTLAAAAKSGMKRSTSDRSLNAGYF</sequence>
<protein>
    <submittedName>
        <fullName evidence="1">Uncharacterized protein</fullName>
    </submittedName>
</protein>
<gene>
    <name evidence="1" type="ORF">QFC20_007226</name>
</gene>
<evidence type="ECO:0000313" key="1">
    <source>
        <dbReference type="EMBL" id="KAJ9092983.1"/>
    </source>
</evidence>
<comment type="caution">
    <text evidence="1">The sequence shown here is derived from an EMBL/GenBank/DDBJ whole genome shotgun (WGS) entry which is preliminary data.</text>
</comment>
<accession>A0ACC2V1L9</accession>
<reference evidence="1" key="1">
    <citation type="submission" date="2023-04" db="EMBL/GenBank/DDBJ databases">
        <title>Draft Genome sequencing of Naganishia species isolated from polar environments using Oxford Nanopore Technology.</title>
        <authorList>
            <person name="Leo P."/>
            <person name="Venkateswaran K."/>
        </authorList>
    </citation>
    <scope>NUCLEOTIDE SEQUENCE</scope>
    <source>
        <strain evidence="1">MNA-CCFEE 5262</strain>
    </source>
</reference>
<proteinExistence type="predicted"/>
<name>A0ACC2V1L9_9TREE</name>
<dbReference type="EMBL" id="JASBWS010000162">
    <property type="protein sequence ID" value="KAJ9092983.1"/>
    <property type="molecule type" value="Genomic_DNA"/>
</dbReference>
<organism evidence="1 2">
    <name type="scientific">Naganishia adeliensis</name>
    <dbReference type="NCBI Taxonomy" id="92952"/>
    <lineage>
        <taxon>Eukaryota</taxon>
        <taxon>Fungi</taxon>
        <taxon>Dikarya</taxon>
        <taxon>Basidiomycota</taxon>
        <taxon>Agaricomycotina</taxon>
        <taxon>Tremellomycetes</taxon>
        <taxon>Filobasidiales</taxon>
        <taxon>Filobasidiaceae</taxon>
        <taxon>Naganishia</taxon>
    </lineage>
</organism>
<evidence type="ECO:0000313" key="2">
    <source>
        <dbReference type="Proteomes" id="UP001230649"/>
    </source>
</evidence>